<evidence type="ECO:0000259" key="3">
    <source>
        <dbReference type="Pfam" id="PF03781"/>
    </source>
</evidence>
<dbReference type="PANTHER" id="PTHR23150:SF35">
    <property type="entry name" value="BLL6746 PROTEIN"/>
    <property type="match status" value="1"/>
</dbReference>
<dbReference type="AlphaFoldDB" id="A0A450SY44"/>
<accession>A0A450SY44</accession>
<dbReference type="InterPro" id="IPR005532">
    <property type="entry name" value="SUMF_dom"/>
</dbReference>
<feature type="domain" description="Sulfatase-modifying factor enzyme-like" evidence="3">
    <location>
        <begin position="295"/>
        <end position="531"/>
    </location>
</feature>
<feature type="compositionally biased region" description="Basic and acidic residues" evidence="1">
    <location>
        <begin position="314"/>
        <end position="325"/>
    </location>
</feature>
<proteinExistence type="predicted"/>
<reference evidence="5" key="1">
    <citation type="submission" date="2019-02" db="EMBL/GenBank/DDBJ databases">
        <authorList>
            <person name="Gruber-Vodicka R. H."/>
            <person name="Seah K. B. B."/>
        </authorList>
    </citation>
    <scope>NUCLEOTIDE SEQUENCE</scope>
    <source>
        <strain evidence="5">BECK_DK161</strain>
    </source>
</reference>
<keyword evidence="2" id="KW-1133">Transmembrane helix</keyword>
<dbReference type="InterPro" id="IPR016187">
    <property type="entry name" value="CTDL_fold"/>
</dbReference>
<organism evidence="5">
    <name type="scientific">Candidatus Kentrum sp. DK</name>
    <dbReference type="NCBI Taxonomy" id="2126562"/>
    <lineage>
        <taxon>Bacteria</taxon>
        <taxon>Pseudomonadati</taxon>
        <taxon>Pseudomonadota</taxon>
        <taxon>Gammaproteobacteria</taxon>
        <taxon>Candidatus Kentrum</taxon>
    </lineage>
</organism>
<dbReference type="Gene3D" id="3.90.1580.10">
    <property type="entry name" value="paralog of FGE (formylglycine-generating enzyme)"/>
    <property type="match status" value="1"/>
</dbReference>
<sequence length="535" mass="59903">MRPKPDYPIPPPWNDDPPSPKKFINYLIGFIVAILVAGLIAIATNWERLGSILQPPVSLTVNAVDATKPGSDPLKGWVYIDKEAPVALGSTIPNLVPGKHQVRVEKSGYEPFIGTLLVSETEPHETVKLRPKPVRVSITTDASEARIYINGKEIGPPGTYSLVPGKYTVWAEGTYHEPAQKDFELAVEEDKGKIKEIELNLEPKQTKLVVNIDSDVTENISVSVDEEKVDVSRSGAYDVNAGERRMVRVEAPGYEPFEVSMALEPEESNRVRAVLRQPPAEGENFQDTLQDNSKGPKMVVTSAGEFMMGSPPDESNRDSDEEPQHKVSISKPFAIGVTEVTFEDYERFIRATKKESIRDYNWEERRKLPITNVTWDNARAYAEWLSDQSGKEYRLPSEAEWEYAARAGTTSRYFWGKDDESACSYANSGAFGSCKDDHAKVAPVGSYPSNAFGLFDMIGNVWEWTADCWHENYRDAPIDGSAWGEDNGGDCTRRMVRGSSFYGKPWYLRSANRFDLPMDKKTTDVGFRLVRVIKP</sequence>
<evidence type="ECO:0000313" key="5">
    <source>
        <dbReference type="EMBL" id="VFJ59096.1"/>
    </source>
</evidence>
<evidence type="ECO:0000259" key="4">
    <source>
        <dbReference type="Pfam" id="PF08308"/>
    </source>
</evidence>
<dbReference type="InterPro" id="IPR042095">
    <property type="entry name" value="SUMF_sf"/>
</dbReference>
<dbReference type="PANTHER" id="PTHR23150">
    <property type="entry name" value="SULFATASE MODIFYING FACTOR 1, 2"/>
    <property type="match status" value="1"/>
</dbReference>
<dbReference type="Pfam" id="PF08308">
    <property type="entry name" value="PEGA"/>
    <property type="match status" value="1"/>
</dbReference>
<keyword evidence="2" id="KW-0472">Membrane</keyword>
<protein>
    <submittedName>
        <fullName evidence="5">Formylglycine-generating enzyme, required for sulfatase activity, contains SUMF1/FGE domain</fullName>
    </submittedName>
</protein>
<evidence type="ECO:0000256" key="2">
    <source>
        <dbReference type="SAM" id="Phobius"/>
    </source>
</evidence>
<name>A0A450SY44_9GAMM</name>
<dbReference type="SUPFAM" id="SSF56436">
    <property type="entry name" value="C-type lectin-like"/>
    <property type="match status" value="1"/>
</dbReference>
<dbReference type="EMBL" id="CAADEY010000069">
    <property type="protein sequence ID" value="VFJ59096.1"/>
    <property type="molecule type" value="Genomic_DNA"/>
</dbReference>
<dbReference type="GO" id="GO:0120147">
    <property type="term" value="F:formylglycine-generating oxidase activity"/>
    <property type="evidence" value="ECO:0007669"/>
    <property type="project" value="TreeGrafter"/>
</dbReference>
<feature type="transmembrane region" description="Helical" evidence="2">
    <location>
        <begin position="23"/>
        <end position="43"/>
    </location>
</feature>
<feature type="domain" description="PEGA" evidence="4">
    <location>
        <begin position="136"/>
        <end position="186"/>
    </location>
</feature>
<evidence type="ECO:0000256" key="1">
    <source>
        <dbReference type="SAM" id="MobiDB-lite"/>
    </source>
</evidence>
<dbReference type="InterPro" id="IPR051043">
    <property type="entry name" value="Sulfatase_Mod_Factor_Kinase"/>
</dbReference>
<dbReference type="Pfam" id="PF03781">
    <property type="entry name" value="FGE-sulfatase"/>
    <property type="match status" value="1"/>
</dbReference>
<gene>
    <name evidence="5" type="ORF">BECKDK2373C_GA0170839_106919</name>
</gene>
<dbReference type="InterPro" id="IPR013229">
    <property type="entry name" value="PEGA"/>
</dbReference>
<feature type="region of interest" description="Disordered" evidence="1">
    <location>
        <begin position="304"/>
        <end position="327"/>
    </location>
</feature>
<keyword evidence="2" id="KW-0812">Transmembrane</keyword>